<evidence type="ECO:0000259" key="3">
    <source>
        <dbReference type="Pfam" id="PF01557"/>
    </source>
</evidence>
<evidence type="ECO:0000313" key="4">
    <source>
        <dbReference type="EMBL" id="HGL41024.1"/>
    </source>
</evidence>
<protein>
    <submittedName>
        <fullName evidence="4">FAA hydrolase family protein</fullName>
    </submittedName>
</protein>
<sequence>MKLLSFEKYGDRRVGLLTDKGILDLPSAYKLVYGEDAPRWLYSMRSFLTAGEESTRLVEKLSKKAAQYGEGPPLYYKESEITFKPPVPDARKILCVAANYVMHGQEMKITVPEKPYFFGKFGNTLIGHGENIVIPRTSTMVDYEIELAVVIGKKGKYIPAKQAEEYIAGYMVFNDVSFRDKQLPPGWPEKLNPFGQNWILGKSLDTAAPCGPYLVTRDEVGNPYPLRLVLKVNGEVRQNGSTDEMFFKIGELIEYISDGLTLEPGDIIATGTPAGVAAAGKQYLKDGDLIEAEIEKVGLLKNRCVKET</sequence>
<dbReference type="GO" id="GO:0046872">
    <property type="term" value="F:metal ion binding"/>
    <property type="evidence" value="ECO:0007669"/>
    <property type="project" value="UniProtKB-KW"/>
</dbReference>
<dbReference type="EMBL" id="DRXG01000113">
    <property type="protein sequence ID" value="HHN52695.1"/>
    <property type="molecule type" value="Genomic_DNA"/>
</dbReference>
<dbReference type="Gene3D" id="3.90.850.10">
    <property type="entry name" value="Fumarylacetoacetase-like, C-terminal domain"/>
    <property type="match status" value="1"/>
</dbReference>
<evidence type="ECO:0000256" key="1">
    <source>
        <dbReference type="ARBA" id="ARBA00010211"/>
    </source>
</evidence>
<dbReference type="SUPFAM" id="SSF56529">
    <property type="entry name" value="FAH"/>
    <property type="match status" value="1"/>
</dbReference>
<reference evidence="4" key="1">
    <citation type="journal article" date="2020" name="mSystems">
        <title>Genome- and Community-Level Interaction Insights into Carbon Utilization and Element Cycling Functions of Hydrothermarchaeota in Hydrothermal Sediment.</title>
        <authorList>
            <person name="Zhou Z."/>
            <person name="Liu Y."/>
            <person name="Xu W."/>
            <person name="Pan J."/>
            <person name="Luo Z.H."/>
            <person name="Li M."/>
        </authorList>
    </citation>
    <scope>NUCLEOTIDE SEQUENCE [LARGE SCALE GENOMIC DNA]</scope>
    <source>
        <strain evidence="5">SpSt-1073</strain>
        <strain evidence="4">SpSt-669</strain>
    </source>
</reference>
<accession>A0A7J3G5I7</accession>
<dbReference type="GO" id="GO:0016853">
    <property type="term" value="F:isomerase activity"/>
    <property type="evidence" value="ECO:0007669"/>
    <property type="project" value="UniProtKB-ARBA"/>
</dbReference>
<dbReference type="EMBL" id="DTCM01000065">
    <property type="protein sequence ID" value="HGL41024.1"/>
    <property type="molecule type" value="Genomic_DNA"/>
</dbReference>
<keyword evidence="4" id="KW-0378">Hydrolase</keyword>
<dbReference type="InterPro" id="IPR051121">
    <property type="entry name" value="FAH"/>
</dbReference>
<proteinExistence type="inferred from homology"/>
<name>A0A7J3G5I7_CALS0</name>
<comment type="caution">
    <text evidence="4">The sequence shown here is derived from an EMBL/GenBank/DDBJ whole genome shotgun (WGS) entry which is preliminary data.</text>
</comment>
<dbReference type="PANTHER" id="PTHR42796:SF4">
    <property type="entry name" value="FUMARYLACETOACETATE HYDROLASE DOMAIN-CONTAINING PROTEIN 2A"/>
    <property type="match status" value="1"/>
</dbReference>
<dbReference type="AlphaFoldDB" id="A0A7J3G5I7"/>
<gene>
    <name evidence="5" type="ORF">ENM30_05220</name>
    <name evidence="4" type="ORF">ENU43_05120</name>
</gene>
<comment type="similarity">
    <text evidence="1">Belongs to the FAH family.</text>
</comment>
<keyword evidence="2" id="KW-0479">Metal-binding</keyword>
<dbReference type="InterPro" id="IPR036663">
    <property type="entry name" value="Fumarylacetoacetase_C_sf"/>
</dbReference>
<dbReference type="GO" id="GO:0016787">
    <property type="term" value="F:hydrolase activity"/>
    <property type="evidence" value="ECO:0007669"/>
    <property type="project" value="UniProtKB-KW"/>
</dbReference>
<feature type="domain" description="Fumarylacetoacetase-like C-terminal" evidence="3">
    <location>
        <begin position="92"/>
        <end position="303"/>
    </location>
</feature>
<dbReference type="PANTHER" id="PTHR42796">
    <property type="entry name" value="FUMARYLACETOACETATE HYDROLASE DOMAIN-CONTAINING PROTEIN 2A-RELATED"/>
    <property type="match status" value="1"/>
</dbReference>
<dbReference type="FunFam" id="3.90.850.10:FF:000002">
    <property type="entry name" value="2-hydroxyhepta-2,4-diene-1,7-dioate isomerase"/>
    <property type="match status" value="1"/>
</dbReference>
<organism evidence="4">
    <name type="scientific">Caldiarchaeum subterraneum</name>
    <dbReference type="NCBI Taxonomy" id="311458"/>
    <lineage>
        <taxon>Archaea</taxon>
        <taxon>Nitrososphaerota</taxon>
        <taxon>Candidatus Caldarchaeales</taxon>
        <taxon>Candidatus Caldarchaeaceae</taxon>
        <taxon>Candidatus Caldarchaeum</taxon>
    </lineage>
</organism>
<dbReference type="Pfam" id="PF01557">
    <property type="entry name" value="FAA_hydrolase"/>
    <property type="match status" value="1"/>
</dbReference>
<dbReference type="InterPro" id="IPR011234">
    <property type="entry name" value="Fumarylacetoacetase-like_C"/>
</dbReference>
<evidence type="ECO:0000256" key="2">
    <source>
        <dbReference type="ARBA" id="ARBA00022723"/>
    </source>
</evidence>
<evidence type="ECO:0000313" key="5">
    <source>
        <dbReference type="EMBL" id="HHN52695.1"/>
    </source>
</evidence>
<dbReference type="GO" id="GO:0019752">
    <property type="term" value="P:carboxylic acid metabolic process"/>
    <property type="evidence" value="ECO:0007669"/>
    <property type="project" value="UniProtKB-ARBA"/>
</dbReference>